<dbReference type="Pfam" id="PF13532">
    <property type="entry name" value="2OG-FeII_Oxy_2"/>
    <property type="match status" value="1"/>
</dbReference>
<name>A0ABR6F0P4_9SPHI</name>
<dbReference type="InterPro" id="IPR005123">
    <property type="entry name" value="Oxoglu/Fe-dep_dioxygenase_dom"/>
</dbReference>
<dbReference type="PROSITE" id="PS51471">
    <property type="entry name" value="FE2OG_OXY"/>
    <property type="match status" value="1"/>
</dbReference>
<comment type="caution">
    <text evidence="2">The sequence shown here is derived from an EMBL/GenBank/DDBJ whole genome shotgun (WGS) entry which is preliminary data.</text>
</comment>
<dbReference type="EMBL" id="WNXC01000007">
    <property type="protein sequence ID" value="MBB2150796.1"/>
    <property type="molecule type" value="Genomic_DNA"/>
</dbReference>
<dbReference type="PANTHER" id="PTHR31212:SF4">
    <property type="entry name" value="ALPHA-KETOGLUTARATE-DEPENDENT DIOXYGENASE ALKB HOMOLOG 3"/>
    <property type="match status" value="1"/>
</dbReference>
<dbReference type="GO" id="GO:0051213">
    <property type="term" value="F:dioxygenase activity"/>
    <property type="evidence" value="ECO:0007669"/>
    <property type="project" value="UniProtKB-KW"/>
</dbReference>
<gene>
    <name evidence="2" type="ORF">GM920_18000</name>
</gene>
<proteinExistence type="predicted"/>
<reference evidence="2 3" key="1">
    <citation type="submission" date="2019-11" db="EMBL/GenBank/DDBJ databases">
        <title>Description of Pedobacter sp. LMG 31462T.</title>
        <authorList>
            <person name="Carlier A."/>
            <person name="Qi S."/>
            <person name="Vandamme P."/>
        </authorList>
    </citation>
    <scope>NUCLEOTIDE SEQUENCE [LARGE SCALE GENOMIC DNA]</scope>
    <source>
        <strain evidence="2 3">LMG 31462</strain>
    </source>
</reference>
<dbReference type="PANTHER" id="PTHR31212">
    <property type="entry name" value="ALPHA-KETOGLUTARATE-DEPENDENT DIOXYGENASE ALKB HOMOLOG 3"/>
    <property type="match status" value="1"/>
</dbReference>
<evidence type="ECO:0000259" key="1">
    <source>
        <dbReference type="PROSITE" id="PS51471"/>
    </source>
</evidence>
<evidence type="ECO:0000313" key="2">
    <source>
        <dbReference type="EMBL" id="MBB2150796.1"/>
    </source>
</evidence>
<feature type="domain" description="Fe2OG dioxygenase" evidence="1">
    <location>
        <begin position="99"/>
        <end position="197"/>
    </location>
</feature>
<keyword evidence="3" id="KW-1185">Reference proteome</keyword>
<dbReference type="RefSeq" id="WP_182960045.1">
    <property type="nucleotide sequence ID" value="NZ_WNXC01000007.1"/>
</dbReference>
<keyword evidence="2" id="KW-0560">Oxidoreductase</keyword>
<keyword evidence="2" id="KW-0223">Dioxygenase</keyword>
<dbReference type="Gene3D" id="2.60.120.590">
    <property type="entry name" value="Alpha-ketoglutarate-dependent dioxygenase AlkB-like"/>
    <property type="match status" value="1"/>
</dbReference>
<dbReference type="InterPro" id="IPR032854">
    <property type="entry name" value="ALKBH3"/>
</dbReference>
<dbReference type="SUPFAM" id="SSF51197">
    <property type="entry name" value="Clavaminate synthase-like"/>
    <property type="match status" value="1"/>
</dbReference>
<accession>A0ABR6F0P4</accession>
<evidence type="ECO:0000313" key="3">
    <source>
        <dbReference type="Proteomes" id="UP000636110"/>
    </source>
</evidence>
<sequence length="203" mass="23504">MMYGDHVNLLPIPGEALFLPGFFTEEESKTFFEELTTGVAWKQEPIQIFGRTVLQPRFTAFYGDPGLSYSYSGITMNALAWTDALLAIKNKIETHYQVKFNVCLLNHYRDGNDSMGWHRDNEKSLGKYPFIASVSFGAHRIFQFRRYKEKLPIISIDLSQGSVLIMKGETQHYWEHRLPKTVKVTEPRINLTFRLILDHVTKP</sequence>
<dbReference type="Proteomes" id="UP000636110">
    <property type="component" value="Unassembled WGS sequence"/>
</dbReference>
<dbReference type="InterPro" id="IPR037151">
    <property type="entry name" value="AlkB-like_sf"/>
</dbReference>
<protein>
    <submittedName>
        <fullName evidence="2">Alpha-ketoglutarate-dependent dioxygenase AlkB</fullName>
    </submittedName>
</protein>
<dbReference type="InterPro" id="IPR027450">
    <property type="entry name" value="AlkB-like"/>
</dbReference>
<organism evidence="2 3">
    <name type="scientific">Pedobacter gandavensis</name>
    <dbReference type="NCBI Taxonomy" id="2679963"/>
    <lineage>
        <taxon>Bacteria</taxon>
        <taxon>Pseudomonadati</taxon>
        <taxon>Bacteroidota</taxon>
        <taxon>Sphingobacteriia</taxon>
        <taxon>Sphingobacteriales</taxon>
        <taxon>Sphingobacteriaceae</taxon>
        <taxon>Pedobacter</taxon>
    </lineage>
</organism>